<dbReference type="SUPFAM" id="SSF55229">
    <property type="entry name" value="Cell division protein MinE topological specificity domain"/>
    <property type="match status" value="1"/>
</dbReference>
<proteinExistence type="inferred from homology"/>
<dbReference type="InterPro" id="IPR036707">
    <property type="entry name" value="MinE_sf"/>
</dbReference>
<evidence type="ECO:0000256" key="2">
    <source>
        <dbReference type="ARBA" id="ARBA00020112"/>
    </source>
</evidence>
<dbReference type="KEGG" id="nst:Nstercoris_01896"/>
<evidence type="ECO:0000313" key="7">
    <source>
        <dbReference type="EMBL" id="BBL35623.1"/>
    </source>
</evidence>
<dbReference type="EMBL" id="AP019755">
    <property type="protein sequence ID" value="BBL35623.1"/>
    <property type="molecule type" value="Genomic_DNA"/>
</dbReference>
<keyword evidence="4 6" id="KW-0131">Cell cycle</keyword>
<dbReference type="InterPro" id="IPR005527">
    <property type="entry name" value="MinE"/>
</dbReference>
<comment type="function">
    <text evidence="5 6">Prevents the cell division inhibition by proteins MinC and MinD at internal division sites while permitting inhibition at polar sites. This ensures cell division at the proper site by restricting the formation of a division septum at the midpoint of the long axis of the cell.</text>
</comment>
<reference evidence="7 8" key="1">
    <citation type="submission" date="2019-06" db="EMBL/GenBank/DDBJ databases">
        <title>Nitrosomonas stercoris KYUHI-S whole genome shotgun sequence.</title>
        <authorList>
            <person name="Nakagawa T."/>
            <person name="Tsuchiya Y."/>
            <person name="Takahashi R."/>
        </authorList>
    </citation>
    <scope>NUCLEOTIDE SEQUENCE [LARGE SCALE GENOMIC DNA]</scope>
    <source>
        <strain evidence="7 8">KYUHI-S</strain>
    </source>
</reference>
<keyword evidence="8" id="KW-1185">Reference proteome</keyword>
<evidence type="ECO:0000256" key="3">
    <source>
        <dbReference type="ARBA" id="ARBA00022618"/>
    </source>
</evidence>
<comment type="similarity">
    <text evidence="1 6">Belongs to the MinE family.</text>
</comment>
<dbReference type="Pfam" id="PF03776">
    <property type="entry name" value="MinE"/>
    <property type="match status" value="1"/>
</dbReference>
<accession>A0A4Y1YRK0</accession>
<dbReference type="NCBIfam" id="NF001422">
    <property type="entry name" value="PRK00296.1"/>
    <property type="match status" value="1"/>
</dbReference>
<gene>
    <name evidence="6" type="primary">minE</name>
    <name evidence="7" type="ORF">Nstercoris_01896</name>
</gene>
<evidence type="ECO:0000256" key="4">
    <source>
        <dbReference type="ARBA" id="ARBA00023306"/>
    </source>
</evidence>
<dbReference type="FunFam" id="3.30.1070.10:FF:000001">
    <property type="entry name" value="Cell division topological specificity factor"/>
    <property type="match status" value="1"/>
</dbReference>
<dbReference type="GO" id="GO:0032955">
    <property type="term" value="P:regulation of division septum assembly"/>
    <property type="evidence" value="ECO:0007669"/>
    <property type="project" value="InterPro"/>
</dbReference>
<sequence length="98" mass="11574">MSLLDYFRSSKSKTASVAKERLQILVAHERYYRNKPSYLPQLQEELMQVIRKYVQVDQDAISVKFEQDDNQETLELNIVLPDTQNTRDPQQDMVRNAL</sequence>
<organism evidence="7 8">
    <name type="scientific">Nitrosomonas stercoris</name>
    <dbReference type="NCBI Taxonomy" id="1444684"/>
    <lineage>
        <taxon>Bacteria</taxon>
        <taxon>Pseudomonadati</taxon>
        <taxon>Pseudomonadota</taxon>
        <taxon>Betaproteobacteria</taxon>
        <taxon>Nitrosomonadales</taxon>
        <taxon>Nitrosomonadaceae</taxon>
        <taxon>Nitrosomonas</taxon>
    </lineage>
</organism>
<dbReference type="Gene3D" id="3.30.1070.10">
    <property type="entry name" value="Cell division topological specificity factor MinE"/>
    <property type="match status" value="1"/>
</dbReference>
<dbReference type="Proteomes" id="UP000316473">
    <property type="component" value="Chromosome"/>
</dbReference>
<evidence type="ECO:0000256" key="6">
    <source>
        <dbReference type="HAMAP-Rule" id="MF_00262"/>
    </source>
</evidence>
<evidence type="ECO:0000256" key="1">
    <source>
        <dbReference type="ARBA" id="ARBA00008168"/>
    </source>
</evidence>
<evidence type="ECO:0000256" key="5">
    <source>
        <dbReference type="ARBA" id="ARBA00025265"/>
    </source>
</evidence>
<dbReference type="GO" id="GO:0051301">
    <property type="term" value="P:cell division"/>
    <property type="evidence" value="ECO:0007669"/>
    <property type="project" value="UniProtKB-KW"/>
</dbReference>
<protein>
    <recommendedName>
        <fullName evidence="2 6">Cell division topological specificity factor</fullName>
    </recommendedName>
</protein>
<dbReference type="HAMAP" id="MF_00262">
    <property type="entry name" value="MinE"/>
    <property type="match status" value="1"/>
</dbReference>
<dbReference type="AlphaFoldDB" id="A0A4Y1YRK0"/>
<evidence type="ECO:0000313" key="8">
    <source>
        <dbReference type="Proteomes" id="UP000316473"/>
    </source>
</evidence>
<dbReference type="GO" id="GO:0042802">
    <property type="term" value="F:identical protein binding"/>
    <property type="evidence" value="ECO:0007669"/>
    <property type="project" value="UniProtKB-ARBA"/>
</dbReference>
<keyword evidence="3 6" id="KW-0132">Cell division</keyword>
<dbReference type="NCBIfam" id="TIGR01215">
    <property type="entry name" value="minE"/>
    <property type="match status" value="1"/>
</dbReference>
<name>A0A4Y1YRK0_9PROT</name>